<dbReference type="Pfam" id="PF00929">
    <property type="entry name" value="RNase_T"/>
    <property type="match status" value="1"/>
</dbReference>
<dbReference type="SUPFAM" id="SSF53098">
    <property type="entry name" value="Ribonuclease H-like"/>
    <property type="match status" value="1"/>
</dbReference>
<dbReference type="HOGENOM" id="CLU_047806_13_1_0"/>
<dbReference type="AlphaFoldDB" id="D7CXP0"/>
<dbReference type="InterPro" id="IPR012337">
    <property type="entry name" value="RNaseH-like_sf"/>
</dbReference>
<dbReference type="GO" id="GO:0008408">
    <property type="term" value="F:3'-5' exonuclease activity"/>
    <property type="evidence" value="ECO:0007669"/>
    <property type="project" value="TreeGrafter"/>
</dbReference>
<name>D7CXP0_TRURR</name>
<feature type="domain" description="Exonuclease" evidence="4">
    <location>
        <begin position="12"/>
        <end position="177"/>
    </location>
</feature>
<dbReference type="InterPro" id="IPR036397">
    <property type="entry name" value="RNaseH_sf"/>
</dbReference>
<dbReference type="Proteomes" id="UP000000379">
    <property type="component" value="Chromosome"/>
</dbReference>
<gene>
    <name evidence="5" type="ordered locus">Trad_1522</name>
</gene>
<dbReference type="CDD" id="cd06127">
    <property type="entry name" value="DEDDh"/>
    <property type="match status" value="1"/>
</dbReference>
<reference evidence="6" key="1">
    <citation type="submission" date="2010-05" db="EMBL/GenBank/DDBJ databases">
        <title>The complete genome of Truepera radiovictris DSM 17093.</title>
        <authorList>
            <consortium name="US DOE Joint Genome Institute (JGI-PGF)"/>
            <person name="Lucas S."/>
            <person name="Copeland A."/>
            <person name="Lapidus A."/>
            <person name="Glavina del Rio T."/>
            <person name="Dalin E."/>
            <person name="Tice H."/>
            <person name="Bruce D."/>
            <person name="Goodwin L."/>
            <person name="Pitluck S."/>
            <person name="Kyrpides N."/>
            <person name="Mavromatis K."/>
            <person name="Ovchinnikova G."/>
            <person name="Munk A.C."/>
            <person name="Detter J.C."/>
            <person name="Han C."/>
            <person name="Tapia R."/>
            <person name="Land M."/>
            <person name="Hauser L."/>
            <person name="Markowitz V."/>
            <person name="Cheng J.-F."/>
            <person name="Hugenholtz P."/>
            <person name="Woyke T."/>
            <person name="Wu D."/>
            <person name="Tindall B."/>
            <person name="Pomrenke H.G."/>
            <person name="Brambilla E."/>
            <person name="Klenk H.-P."/>
            <person name="Eisen J.A."/>
        </authorList>
    </citation>
    <scope>NUCLEOTIDE SEQUENCE [LARGE SCALE GENOMIC DNA]</scope>
    <source>
        <strain evidence="6">DSM 17093 / CIP 108686 / LMG 22925 / RQ-24</strain>
    </source>
</reference>
<dbReference type="EMBL" id="CP002049">
    <property type="protein sequence ID" value="ADI14642.1"/>
    <property type="molecule type" value="Genomic_DNA"/>
</dbReference>
<dbReference type="SMART" id="SM00479">
    <property type="entry name" value="EXOIII"/>
    <property type="match status" value="1"/>
</dbReference>
<evidence type="ECO:0000313" key="5">
    <source>
        <dbReference type="EMBL" id="ADI14642.1"/>
    </source>
</evidence>
<evidence type="ECO:0000259" key="4">
    <source>
        <dbReference type="SMART" id="SM00479"/>
    </source>
</evidence>
<keyword evidence="1" id="KW-0540">Nuclease</keyword>
<evidence type="ECO:0000256" key="1">
    <source>
        <dbReference type="ARBA" id="ARBA00022722"/>
    </source>
</evidence>
<sequence>MAAIAALLARDDVLILDTETTGLKSAEVIELALLSTRGEVLLDTLVRPKVMRLNPYAARVHRITLAELADRPTWPEVLPELRRLAERATVLAWNAPFDARMLEATSAAWGLPHPRLLFACAMRLYARARGRRSYGLHRALADEGLSELLECYASHRARGDVQFVLEVLRAALRTPQR</sequence>
<dbReference type="GO" id="GO:0003676">
    <property type="term" value="F:nucleic acid binding"/>
    <property type="evidence" value="ECO:0007669"/>
    <property type="project" value="InterPro"/>
</dbReference>
<dbReference type="KEGG" id="tra:Trad_1522"/>
<accession>D7CXP0</accession>
<keyword evidence="6" id="KW-1185">Reference proteome</keyword>
<organism evidence="5 6">
    <name type="scientific">Truepera radiovictrix (strain DSM 17093 / CIP 108686 / LMG 22925 / RQ-24)</name>
    <dbReference type="NCBI Taxonomy" id="649638"/>
    <lineage>
        <taxon>Bacteria</taxon>
        <taxon>Thermotogati</taxon>
        <taxon>Deinococcota</taxon>
        <taxon>Deinococci</taxon>
        <taxon>Trueperales</taxon>
        <taxon>Trueperaceae</taxon>
        <taxon>Truepera</taxon>
    </lineage>
</organism>
<protein>
    <submittedName>
        <fullName evidence="5">Exonuclease RNase T and DNA polymerase III</fullName>
    </submittedName>
</protein>
<evidence type="ECO:0000313" key="6">
    <source>
        <dbReference type="Proteomes" id="UP000000379"/>
    </source>
</evidence>
<dbReference type="STRING" id="649638.Trad_1522"/>
<dbReference type="PANTHER" id="PTHR30231">
    <property type="entry name" value="DNA POLYMERASE III SUBUNIT EPSILON"/>
    <property type="match status" value="1"/>
</dbReference>
<keyword evidence="2" id="KW-0378">Hydrolase</keyword>
<evidence type="ECO:0000256" key="3">
    <source>
        <dbReference type="ARBA" id="ARBA00022839"/>
    </source>
</evidence>
<dbReference type="eggNOG" id="COG0847">
    <property type="taxonomic scope" value="Bacteria"/>
</dbReference>
<reference evidence="5 6" key="2">
    <citation type="journal article" date="2011" name="Stand. Genomic Sci.">
        <title>Complete genome sequence of Truepera radiovictrix type strain (RQ-24).</title>
        <authorList>
            <person name="Ivanova N."/>
            <person name="Rohde C."/>
            <person name="Munk C."/>
            <person name="Nolan M."/>
            <person name="Lucas S."/>
            <person name="Del Rio T.G."/>
            <person name="Tice H."/>
            <person name="Deshpande S."/>
            <person name="Cheng J.F."/>
            <person name="Tapia R."/>
            <person name="Han C."/>
            <person name="Goodwin L."/>
            <person name="Pitluck S."/>
            <person name="Liolios K."/>
            <person name="Mavromatis K."/>
            <person name="Mikhailova N."/>
            <person name="Pati A."/>
            <person name="Chen A."/>
            <person name="Palaniappan K."/>
            <person name="Land M."/>
            <person name="Hauser L."/>
            <person name="Chang Y.J."/>
            <person name="Jeffries C.D."/>
            <person name="Brambilla E."/>
            <person name="Rohde M."/>
            <person name="Goker M."/>
            <person name="Tindall B.J."/>
            <person name="Woyke T."/>
            <person name="Bristow J."/>
            <person name="Eisen J.A."/>
            <person name="Markowitz V."/>
            <person name="Hugenholtz P."/>
            <person name="Kyrpides N.C."/>
            <person name="Klenk H.P."/>
            <person name="Lapidus A."/>
        </authorList>
    </citation>
    <scope>NUCLEOTIDE SEQUENCE [LARGE SCALE GENOMIC DNA]</scope>
    <source>
        <strain evidence="6">DSM 17093 / CIP 108686 / LMG 22925 / RQ-24</strain>
    </source>
</reference>
<evidence type="ECO:0000256" key="2">
    <source>
        <dbReference type="ARBA" id="ARBA00022801"/>
    </source>
</evidence>
<dbReference type="PANTHER" id="PTHR30231:SF4">
    <property type="entry name" value="PROTEIN NEN2"/>
    <property type="match status" value="1"/>
</dbReference>
<keyword evidence="3 5" id="KW-0269">Exonuclease</keyword>
<dbReference type="InterPro" id="IPR013520">
    <property type="entry name" value="Ribonucl_H"/>
</dbReference>
<proteinExistence type="predicted"/>
<dbReference type="Gene3D" id="3.30.420.10">
    <property type="entry name" value="Ribonuclease H-like superfamily/Ribonuclease H"/>
    <property type="match status" value="1"/>
</dbReference>